<evidence type="ECO:0000313" key="1">
    <source>
        <dbReference type="EMBL" id="MFG1373453.1"/>
    </source>
</evidence>
<organism evidence="1 2">
    <name type="scientific">Xanthobacter oligotrophicus</name>
    <dbReference type="NCBI Taxonomy" id="2607286"/>
    <lineage>
        <taxon>Bacteria</taxon>
        <taxon>Pseudomonadati</taxon>
        <taxon>Pseudomonadota</taxon>
        <taxon>Alphaproteobacteria</taxon>
        <taxon>Hyphomicrobiales</taxon>
        <taxon>Xanthobacteraceae</taxon>
        <taxon>Xanthobacter</taxon>
    </lineage>
</organism>
<sequence length="68" mass="7701">MFVVLYACLITAPATCREERINVSVEVAAPTACMMSSQFTIAQWSEEHPQWQVGRWKCVPASRLSRDI</sequence>
<dbReference type="EMBL" id="JBAFVH010000008">
    <property type="protein sequence ID" value="MFG1373453.1"/>
    <property type="molecule type" value="Genomic_DNA"/>
</dbReference>
<dbReference type="Proteomes" id="UP001604002">
    <property type="component" value="Unassembled WGS sequence"/>
</dbReference>
<evidence type="ECO:0008006" key="3">
    <source>
        <dbReference type="Google" id="ProtNLM"/>
    </source>
</evidence>
<keyword evidence="2" id="KW-1185">Reference proteome</keyword>
<evidence type="ECO:0000313" key="2">
    <source>
        <dbReference type="Proteomes" id="UP001604002"/>
    </source>
</evidence>
<accession>A0ABW6ZXI3</accession>
<comment type="caution">
    <text evidence="1">The sequence shown here is derived from an EMBL/GenBank/DDBJ whole genome shotgun (WGS) entry which is preliminary data.</text>
</comment>
<proteinExistence type="predicted"/>
<name>A0ABW6ZXI3_9HYPH</name>
<protein>
    <recommendedName>
        <fullName evidence="3">Secreted protein</fullName>
    </recommendedName>
</protein>
<gene>
    <name evidence="1" type="ORF">V5F32_14865</name>
</gene>
<dbReference type="RefSeq" id="WP_041574977.1">
    <property type="nucleotide sequence ID" value="NZ_JAKOAT010000003.1"/>
</dbReference>
<reference evidence="1 2" key="1">
    <citation type="submission" date="2024-02" db="EMBL/GenBank/DDBJ databases">
        <title>Expansion and revision of Xanthobacter and proposal of Roseixanthobacter gen. nov.</title>
        <authorList>
            <person name="Soltysiak M.P.M."/>
            <person name="Jalihal A."/>
            <person name="Ory A."/>
            <person name="Chrisophersen C."/>
            <person name="Lee A.D."/>
            <person name="Boulton J."/>
            <person name="Springer M."/>
        </authorList>
    </citation>
    <scope>NUCLEOTIDE SEQUENCE [LARGE SCALE GENOMIC DNA]</scope>
    <source>
        <strain evidence="1 2">23A</strain>
    </source>
</reference>